<evidence type="ECO:0000313" key="2">
    <source>
        <dbReference type="Proteomes" id="UP000705867"/>
    </source>
</evidence>
<dbReference type="Proteomes" id="UP000705867">
    <property type="component" value="Unassembled WGS sequence"/>
</dbReference>
<dbReference type="InterPro" id="IPR014998">
    <property type="entry name" value="DUF1848"/>
</dbReference>
<dbReference type="AlphaFoldDB" id="A0A953LYU6"/>
<reference evidence="1" key="2">
    <citation type="submission" date="2021-08" db="EMBL/GenBank/DDBJ databases">
        <authorList>
            <person name="Dalcin Martins P."/>
        </authorList>
    </citation>
    <scope>NUCLEOTIDE SEQUENCE</scope>
    <source>
        <strain evidence="1">MAG_39</strain>
    </source>
</reference>
<comment type="caution">
    <text evidence="1">The sequence shown here is derived from an EMBL/GenBank/DDBJ whole genome shotgun (WGS) entry which is preliminary data.</text>
</comment>
<sequence length="292" mass="32766">MIISASRRTDIPAFYSEWFMNRIREGYALVRNPFNGKESRVDLSPSAVDAIVFWTRNPKPLLSHLEELDTRGFVYYFLYTITGYPQSLEPSVPPLPQAIETLTELSRRIGSGRVTWRFDPILLTSLTPEDSLIGTFGDIAQQLHGAAKRVIISFCEFYRKVTANLKGLSSVTCTDISGDEPRIRRIASSLAGISRIHSMEMFSCADARDFTSLGIRRGKCIDNALIQELFGITVHPGKDKGQRRECGCVQSRDIGEYSTCLHGCVYCYATTGREEARRKALLHNPESPFLIG</sequence>
<reference evidence="1" key="1">
    <citation type="journal article" date="2021" name="bioRxiv">
        <title>Unraveling nitrogen, sulfur and carbon metabolic pathways and microbial community transcriptional responses to substrate deprivation and toxicity stresses in a bioreactor mimicking anoxic brackish coastal sediment conditions.</title>
        <authorList>
            <person name="Martins P.D."/>
            <person name="Echeveste M.J."/>
            <person name="Arshad A."/>
            <person name="Kurth J."/>
            <person name="Ouboter H."/>
            <person name="Jetten M.S.M."/>
            <person name="Welte C.U."/>
        </authorList>
    </citation>
    <scope>NUCLEOTIDE SEQUENCE</scope>
    <source>
        <strain evidence="1">MAG_39</strain>
    </source>
</reference>
<dbReference type="Pfam" id="PF08902">
    <property type="entry name" value="DUF1848"/>
    <property type="match status" value="1"/>
</dbReference>
<gene>
    <name evidence="1" type="ORF">K8I29_00920</name>
</gene>
<dbReference type="EMBL" id="JAIOIV010000011">
    <property type="protein sequence ID" value="MBZ0154759.1"/>
    <property type="molecule type" value="Genomic_DNA"/>
</dbReference>
<accession>A0A953LYU6</accession>
<evidence type="ECO:0000313" key="1">
    <source>
        <dbReference type="EMBL" id="MBZ0154759.1"/>
    </source>
</evidence>
<organism evidence="1 2">
    <name type="scientific">Candidatus Nitrobium versatile</name>
    <dbReference type="NCBI Taxonomy" id="2884831"/>
    <lineage>
        <taxon>Bacteria</taxon>
        <taxon>Pseudomonadati</taxon>
        <taxon>Nitrospirota</taxon>
        <taxon>Nitrospiria</taxon>
        <taxon>Nitrospirales</taxon>
        <taxon>Nitrospiraceae</taxon>
        <taxon>Candidatus Nitrobium</taxon>
    </lineage>
</organism>
<name>A0A953LYU6_9BACT</name>
<proteinExistence type="predicted"/>
<protein>
    <submittedName>
        <fullName evidence="1">DUF1848 domain-containing protein</fullName>
    </submittedName>
</protein>